<dbReference type="PROSITE" id="PS50878">
    <property type="entry name" value="RT_POL"/>
    <property type="match status" value="1"/>
</dbReference>
<dbReference type="PANTHER" id="PTHR47027">
    <property type="entry name" value="REVERSE TRANSCRIPTASE DOMAIN-CONTAINING PROTEIN"/>
    <property type="match status" value="1"/>
</dbReference>
<keyword evidence="2" id="KW-1185">Reference proteome</keyword>
<dbReference type="AlphaFoldDB" id="A0A7I4Y218"/>
<evidence type="ECO:0000259" key="1">
    <source>
        <dbReference type="PROSITE" id="PS50878"/>
    </source>
</evidence>
<dbReference type="PANTHER" id="PTHR47027:SF20">
    <property type="entry name" value="REVERSE TRANSCRIPTASE-LIKE PROTEIN WITH RNA-DIRECTED DNA POLYMERASE DOMAIN"/>
    <property type="match status" value="1"/>
</dbReference>
<accession>A0A7I4Y218</accession>
<evidence type="ECO:0000313" key="3">
    <source>
        <dbReference type="WBParaSite" id="HCON_00035160-00001"/>
    </source>
</evidence>
<evidence type="ECO:0000313" key="2">
    <source>
        <dbReference type="Proteomes" id="UP000025227"/>
    </source>
</evidence>
<protein>
    <submittedName>
        <fullName evidence="3">Reverse transcriptase domain-containing protein</fullName>
    </submittedName>
</protein>
<dbReference type="Proteomes" id="UP000025227">
    <property type="component" value="Unplaced"/>
</dbReference>
<reference evidence="3" key="1">
    <citation type="submission" date="2020-12" db="UniProtKB">
        <authorList>
            <consortium name="WormBaseParasite"/>
        </authorList>
    </citation>
    <scope>IDENTIFICATION</scope>
    <source>
        <strain evidence="3">MHco3</strain>
    </source>
</reference>
<name>A0A7I4Y218_HAECO</name>
<dbReference type="WBParaSite" id="HCON_00035160-00001">
    <property type="protein sequence ID" value="HCON_00035160-00001"/>
    <property type="gene ID" value="HCON_00035160"/>
</dbReference>
<organism evidence="2 3">
    <name type="scientific">Haemonchus contortus</name>
    <name type="common">Barber pole worm</name>
    <dbReference type="NCBI Taxonomy" id="6289"/>
    <lineage>
        <taxon>Eukaryota</taxon>
        <taxon>Metazoa</taxon>
        <taxon>Ecdysozoa</taxon>
        <taxon>Nematoda</taxon>
        <taxon>Chromadorea</taxon>
        <taxon>Rhabditida</taxon>
        <taxon>Rhabditina</taxon>
        <taxon>Rhabditomorpha</taxon>
        <taxon>Strongyloidea</taxon>
        <taxon>Trichostrongylidae</taxon>
        <taxon>Haemonchus</taxon>
    </lineage>
</organism>
<dbReference type="InterPro" id="IPR000477">
    <property type="entry name" value="RT_dom"/>
</dbReference>
<dbReference type="OrthoDB" id="410104at2759"/>
<feature type="domain" description="Reverse transcriptase" evidence="1">
    <location>
        <begin position="1"/>
        <end position="128"/>
    </location>
</feature>
<proteinExistence type="predicted"/>
<sequence length="189" mass="21392">MPLCLTFTDSRKAFDTVETEAGGVRQCVAISPKLSSTALENIVPHLEWEDLGVKVDARYIHHLRFADGIVLTTPNTEQAEQMLAEFDNAYGKIGLRLNLTRTMFTRNGSVSDAPFTLNETNTFVCFSYVNLGLEINMMNNPAPELSRWKRAAWRAFKHKRTPGRPPTRWSDFFTKALDERNAGPRGTRL</sequence>